<evidence type="ECO:0000256" key="3">
    <source>
        <dbReference type="ARBA" id="ARBA00022692"/>
    </source>
</evidence>
<gene>
    <name evidence="12" type="ORF">QYE76_046252</name>
</gene>
<dbReference type="Pfam" id="PF02225">
    <property type="entry name" value="PA"/>
    <property type="match status" value="1"/>
</dbReference>
<keyword evidence="4" id="KW-0732">Signal</keyword>
<dbReference type="InterPro" id="IPR056858">
    <property type="entry name" value="VSR_TRX"/>
</dbReference>
<dbReference type="Pfam" id="PF25011">
    <property type="entry name" value="VSR_TRX"/>
    <property type="match status" value="1"/>
</dbReference>
<keyword evidence="5" id="KW-0677">Repeat</keyword>
<dbReference type="AlphaFoldDB" id="A0AAD8TLR8"/>
<dbReference type="SUPFAM" id="SSF52025">
    <property type="entry name" value="PA domain"/>
    <property type="match status" value="1"/>
</dbReference>
<dbReference type="InterPro" id="IPR003137">
    <property type="entry name" value="PA_domain"/>
</dbReference>
<protein>
    <recommendedName>
        <fullName evidence="14">PA domain-containing protein</fullName>
    </recommendedName>
</protein>
<evidence type="ECO:0000256" key="2">
    <source>
        <dbReference type="ARBA" id="ARBA00022536"/>
    </source>
</evidence>
<evidence type="ECO:0000256" key="7">
    <source>
        <dbReference type="ARBA" id="ARBA00022989"/>
    </source>
</evidence>
<organism evidence="12 13">
    <name type="scientific">Lolium multiflorum</name>
    <name type="common">Italian ryegrass</name>
    <name type="synonym">Lolium perenne subsp. multiflorum</name>
    <dbReference type="NCBI Taxonomy" id="4521"/>
    <lineage>
        <taxon>Eukaryota</taxon>
        <taxon>Viridiplantae</taxon>
        <taxon>Streptophyta</taxon>
        <taxon>Embryophyta</taxon>
        <taxon>Tracheophyta</taxon>
        <taxon>Spermatophyta</taxon>
        <taxon>Magnoliopsida</taxon>
        <taxon>Liliopsida</taxon>
        <taxon>Poales</taxon>
        <taxon>Poaceae</taxon>
        <taxon>BOP clade</taxon>
        <taxon>Pooideae</taxon>
        <taxon>Poodae</taxon>
        <taxon>Poeae</taxon>
        <taxon>Poeae Chloroplast Group 2 (Poeae type)</taxon>
        <taxon>Loliodinae</taxon>
        <taxon>Loliinae</taxon>
        <taxon>Lolium</taxon>
    </lineage>
</organism>
<keyword evidence="3" id="KW-0812">Transmembrane</keyword>
<dbReference type="PANTHER" id="PTHR22702">
    <property type="entry name" value="PROTEASE-ASSOCIATED DOMAIN-CONTAINING PROTEIN"/>
    <property type="match status" value="1"/>
</dbReference>
<evidence type="ECO:0000256" key="8">
    <source>
        <dbReference type="ARBA" id="ARBA00023136"/>
    </source>
</evidence>
<keyword evidence="7" id="KW-1133">Transmembrane helix</keyword>
<feature type="domain" description="Vacuolar sorting receptor thioredoxin-like" evidence="11">
    <location>
        <begin position="197"/>
        <end position="404"/>
    </location>
</feature>
<keyword evidence="13" id="KW-1185">Reference proteome</keyword>
<evidence type="ECO:0000313" key="12">
    <source>
        <dbReference type="EMBL" id="KAK1685404.1"/>
    </source>
</evidence>
<dbReference type="InterPro" id="IPR046450">
    <property type="entry name" value="PA_dom_sf"/>
</dbReference>
<evidence type="ECO:0000256" key="4">
    <source>
        <dbReference type="ARBA" id="ARBA00022729"/>
    </source>
</evidence>
<evidence type="ECO:0000259" key="11">
    <source>
        <dbReference type="Pfam" id="PF25011"/>
    </source>
</evidence>
<dbReference type="PANTHER" id="PTHR22702:SF4">
    <property type="entry name" value="VACUOLAR-SORTING RECEPTOR 6-LIKE"/>
    <property type="match status" value="1"/>
</dbReference>
<keyword evidence="6" id="KW-0106">Calcium</keyword>
<name>A0AAD8TLR8_LOLMU</name>
<reference evidence="12" key="1">
    <citation type="submission" date="2023-07" db="EMBL/GenBank/DDBJ databases">
        <title>A chromosome-level genome assembly of Lolium multiflorum.</title>
        <authorList>
            <person name="Chen Y."/>
            <person name="Copetti D."/>
            <person name="Kolliker R."/>
            <person name="Studer B."/>
        </authorList>
    </citation>
    <scope>NUCLEOTIDE SEQUENCE</scope>
    <source>
        <strain evidence="12">02402/16</strain>
        <tissue evidence="12">Leaf</tissue>
    </source>
</reference>
<comment type="subcellular location">
    <subcellularLocation>
        <location evidence="1">Endomembrane system</location>
    </subcellularLocation>
</comment>
<dbReference type="Gene3D" id="3.50.30.30">
    <property type="match status" value="1"/>
</dbReference>
<proteinExistence type="predicted"/>
<evidence type="ECO:0000256" key="5">
    <source>
        <dbReference type="ARBA" id="ARBA00022737"/>
    </source>
</evidence>
<dbReference type="EMBL" id="JAUUTY010000002">
    <property type="protein sequence ID" value="KAK1685404.1"/>
    <property type="molecule type" value="Genomic_DNA"/>
</dbReference>
<evidence type="ECO:0008006" key="14">
    <source>
        <dbReference type="Google" id="ProtNLM"/>
    </source>
</evidence>
<accession>A0AAD8TLR8</accession>
<comment type="caution">
    <text evidence="12">The sequence shown here is derived from an EMBL/GenBank/DDBJ whole genome shotgun (WGS) entry which is preliminary data.</text>
</comment>
<dbReference type="Proteomes" id="UP001231189">
    <property type="component" value="Unassembled WGS sequence"/>
</dbReference>
<keyword evidence="8" id="KW-0472">Membrane</keyword>
<evidence type="ECO:0000259" key="10">
    <source>
        <dbReference type="Pfam" id="PF02225"/>
    </source>
</evidence>
<keyword evidence="2" id="KW-0245">EGF-like domain</keyword>
<sequence>MPGLRMEGDGRRLAAALCLVIVATASVAPAQLVVVKNSIWVMSPRSMRAHHEAAIANYGVPNYGGTLTGVVLYPADAKLAKGCRPFDATAPFKSRSGLPVVLLVDRGECYFAVKTWNAQQAGAAAVLVADNFEEPLLTMDNPEGETLTFLANITAPSALVTKSFGDALRIAASKSGEEEVVVQLDWRESMPHPDARVEYEFWTNINDECGPRCDEQAAFVSAFRGHAQLLEKAGDALFTPHYIIRFCPARFAGTRQCASECINHGRYCAPDPEGDLGAGYEGKDVVVENLRQLCVHRVANARNASWVWWDFVTDYRVRCSMREKKYSRGCAEEVVASLGLPAEMMAECMGDPEADADNEVLKTEQMVQVGQGNRGNVTVSPTLVINNVQYRGKLESTAVLKAICAGFKETTEPRVCLTQDMETDECLDNNGGCWRDDKTNITA</sequence>
<evidence type="ECO:0000256" key="1">
    <source>
        <dbReference type="ARBA" id="ARBA00004308"/>
    </source>
</evidence>
<feature type="domain" description="PA" evidence="10">
    <location>
        <begin position="98"/>
        <end position="168"/>
    </location>
</feature>
<keyword evidence="9" id="KW-0325">Glycoprotein</keyword>
<dbReference type="GO" id="GO:0012505">
    <property type="term" value="C:endomembrane system"/>
    <property type="evidence" value="ECO:0007669"/>
    <property type="project" value="UniProtKB-SubCell"/>
</dbReference>
<evidence type="ECO:0000256" key="6">
    <source>
        <dbReference type="ARBA" id="ARBA00022837"/>
    </source>
</evidence>
<evidence type="ECO:0000313" key="13">
    <source>
        <dbReference type="Proteomes" id="UP001231189"/>
    </source>
</evidence>
<evidence type="ECO:0000256" key="9">
    <source>
        <dbReference type="ARBA" id="ARBA00023180"/>
    </source>
</evidence>